<feature type="domain" description="SpoVT-AbrB" evidence="2">
    <location>
        <begin position="1"/>
        <end position="43"/>
    </location>
</feature>
<sequence length="72" mass="8465">MQITERGQVTIPLKLREQFGFLPHTEVEFSVQNGQLVLRKKTEASRNRLSGIYGKKRFERSTDDLMKLLRDE</sequence>
<dbReference type="Gene3D" id="2.10.260.10">
    <property type="match status" value="1"/>
</dbReference>
<organism evidence="3 4">
    <name type="scientific">Candidatus Thiothrix phosphatis</name>
    <dbReference type="NCBI Taxonomy" id="3112415"/>
    <lineage>
        <taxon>Bacteria</taxon>
        <taxon>Pseudomonadati</taxon>
        <taxon>Pseudomonadota</taxon>
        <taxon>Gammaproteobacteria</taxon>
        <taxon>Thiotrichales</taxon>
        <taxon>Thiotrichaceae</taxon>
        <taxon>Thiothrix</taxon>
    </lineage>
</organism>
<dbReference type="EMBL" id="JAYMYJ010000112">
    <property type="protein sequence ID" value="MEB4591839.1"/>
    <property type="molecule type" value="Genomic_DNA"/>
</dbReference>
<keyword evidence="4" id="KW-1185">Reference proteome</keyword>
<dbReference type="InterPro" id="IPR007159">
    <property type="entry name" value="SpoVT-AbrB_dom"/>
</dbReference>
<dbReference type="GO" id="GO:0003677">
    <property type="term" value="F:DNA binding"/>
    <property type="evidence" value="ECO:0007669"/>
    <property type="project" value="UniProtKB-KW"/>
</dbReference>
<evidence type="ECO:0000313" key="3">
    <source>
        <dbReference type="EMBL" id="MEB4591839.1"/>
    </source>
</evidence>
<proteinExistence type="predicted"/>
<gene>
    <name evidence="3" type="ORF">VSS37_12675</name>
</gene>
<reference evidence="4" key="1">
    <citation type="submission" date="2023-07" db="EMBL/GenBank/DDBJ databases">
        <title>The carbon used by Thiothrix.</title>
        <authorList>
            <person name="Chen L."/>
        </authorList>
    </citation>
    <scope>NUCLEOTIDE SEQUENCE [LARGE SCALE GENOMIC DNA]</scope>
</reference>
<evidence type="ECO:0000256" key="1">
    <source>
        <dbReference type="PROSITE-ProRule" id="PRU01076"/>
    </source>
</evidence>
<dbReference type="InterPro" id="IPR037914">
    <property type="entry name" value="SpoVT-AbrB_sf"/>
</dbReference>
<dbReference type="SUPFAM" id="SSF89447">
    <property type="entry name" value="AbrB/MazE/MraZ-like"/>
    <property type="match status" value="1"/>
</dbReference>
<name>A0ABU6CYG9_9GAMM</name>
<evidence type="ECO:0000313" key="4">
    <source>
        <dbReference type="Proteomes" id="UP001308005"/>
    </source>
</evidence>
<comment type="caution">
    <text evidence="3">The sequence shown here is derived from an EMBL/GenBank/DDBJ whole genome shotgun (WGS) entry which is preliminary data.</text>
</comment>
<dbReference type="RefSeq" id="WP_324695752.1">
    <property type="nucleotide sequence ID" value="NZ_JAYMYJ010000112.1"/>
</dbReference>
<dbReference type="SMART" id="SM00966">
    <property type="entry name" value="SpoVT_AbrB"/>
    <property type="match status" value="1"/>
</dbReference>
<protein>
    <submittedName>
        <fullName evidence="3">AbrB/MazE/SpoVT family DNA-binding domain-containing protein</fullName>
    </submittedName>
</protein>
<keyword evidence="1 3" id="KW-0238">DNA-binding</keyword>
<dbReference type="PROSITE" id="PS51740">
    <property type="entry name" value="SPOVT_ABRB"/>
    <property type="match status" value="1"/>
</dbReference>
<dbReference type="Proteomes" id="UP001308005">
    <property type="component" value="Unassembled WGS sequence"/>
</dbReference>
<dbReference type="Pfam" id="PF04014">
    <property type="entry name" value="MazE_antitoxin"/>
    <property type="match status" value="1"/>
</dbReference>
<accession>A0ABU6CYG9</accession>
<evidence type="ECO:0000259" key="2">
    <source>
        <dbReference type="PROSITE" id="PS51740"/>
    </source>
</evidence>